<dbReference type="InterPro" id="IPR017896">
    <property type="entry name" value="4Fe4S_Fe-S-bd"/>
</dbReference>
<organism evidence="11 12">
    <name type="scientific">Ancylomarina euxinus</name>
    <dbReference type="NCBI Taxonomy" id="2283627"/>
    <lineage>
        <taxon>Bacteria</taxon>
        <taxon>Pseudomonadati</taxon>
        <taxon>Bacteroidota</taxon>
        <taxon>Bacteroidia</taxon>
        <taxon>Marinilabiliales</taxon>
        <taxon>Marinifilaceae</taxon>
        <taxon>Ancylomarina</taxon>
    </lineage>
</organism>
<evidence type="ECO:0000313" key="12">
    <source>
        <dbReference type="Proteomes" id="UP000285794"/>
    </source>
</evidence>
<feature type="domain" description="4Fe-4S ferredoxin-type" evidence="10">
    <location>
        <begin position="1"/>
        <end position="25"/>
    </location>
</feature>
<keyword evidence="8 9" id="KW-0411">Iron-sulfur</keyword>
<comment type="function">
    <text evidence="2 9">Ferredoxins are iron-sulfur proteins that transfer electrons in a wide variety of metabolic reactions.</text>
</comment>
<dbReference type="PANTHER" id="PTHR24960:SF79">
    <property type="entry name" value="PHOTOSYSTEM I IRON-SULFUR CENTER"/>
    <property type="match status" value="1"/>
</dbReference>
<sequence length="55" mass="5711">MTFFISNECIACGSCMNECPVDAISAGDIFIVNADDCIDCAACADVCPVDAISEI</sequence>
<evidence type="ECO:0000256" key="5">
    <source>
        <dbReference type="ARBA" id="ARBA00022723"/>
    </source>
</evidence>
<evidence type="ECO:0000256" key="8">
    <source>
        <dbReference type="ARBA" id="ARBA00023014"/>
    </source>
</evidence>
<proteinExistence type="predicted"/>
<evidence type="ECO:0000259" key="10">
    <source>
        <dbReference type="PROSITE" id="PS51379"/>
    </source>
</evidence>
<evidence type="ECO:0000256" key="4">
    <source>
        <dbReference type="ARBA" id="ARBA00022485"/>
    </source>
</evidence>
<dbReference type="Proteomes" id="UP000285794">
    <property type="component" value="Unassembled WGS sequence"/>
</dbReference>
<keyword evidence="12" id="KW-1185">Reference proteome</keyword>
<dbReference type="PROSITE" id="PS00198">
    <property type="entry name" value="4FE4S_FER_1"/>
    <property type="match status" value="1"/>
</dbReference>
<keyword evidence="7 9" id="KW-0408">Iron</keyword>
<dbReference type="GO" id="GO:0051539">
    <property type="term" value="F:4 iron, 4 sulfur cluster binding"/>
    <property type="evidence" value="ECO:0007669"/>
    <property type="project" value="UniProtKB-UniRule"/>
</dbReference>
<dbReference type="EMBL" id="QQWG01000025">
    <property type="protein sequence ID" value="RRG19147.1"/>
    <property type="molecule type" value="Genomic_DNA"/>
</dbReference>
<evidence type="ECO:0000256" key="3">
    <source>
        <dbReference type="ARBA" id="ARBA00022448"/>
    </source>
</evidence>
<gene>
    <name evidence="11" type="ORF">DWB61_16635</name>
</gene>
<evidence type="ECO:0000256" key="9">
    <source>
        <dbReference type="RuleBase" id="RU365098"/>
    </source>
</evidence>
<dbReference type="GO" id="GO:0046872">
    <property type="term" value="F:metal ion binding"/>
    <property type="evidence" value="ECO:0007669"/>
    <property type="project" value="UniProtKB-UniRule"/>
</dbReference>
<dbReference type="PRINTS" id="PR00354">
    <property type="entry name" value="7FE8SFRDOXIN"/>
</dbReference>
<dbReference type="GO" id="GO:0009055">
    <property type="term" value="F:electron transfer activity"/>
    <property type="evidence" value="ECO:0007669"/>
    <property type="project" value="UniProtKB-UniRule"/>
</dbReference>
<evidence type="ECO:0000256" key="6">
    <source>
        <dbReference type="ARBA" id="ARBA00022982"/>
    </source>
</evidence>
<keyword evidence="5 9" id="KW-0479">Metal-binding</keyword>
<dbReference type="AlphaFoldDB" id="A0A425XWW6"/>
<keyword evidence="6 9" id="KW-0249">Electron transport</keyword>
<comment type="caution">
    <text evidence="11">The sequence shown here is derived from an EMBL/GenBank/DDBJ whole genome shotgun (WGS) entry which is preliminary data.</text>
</comment>
<evidence type="ECO:0000313" key="11">
    <source>
        <dbReference type="EMBL" id="RRG19147.1"/>
    </source>
</evidence>
<name>A0A425XWW6_9BACT</name>
<evidence type="ECO:0000256" key="2">
    <source>
        <dbReference type="ARBA" id="ARBA00003532"/>
    </source>
</evidence>
<dbReference type="InterPro" id="IPR000813">
    <property type="entry name" value="7Fe_ferredoxin"/>
</dbReference>
<reference evidence="11 12" key="1">
    <citation type="submission" date="2018-07" db="EMBL/GenBank/DDBJ databases">
        <title>Draft genome sequence of Ancylomarina sp. M1P.</title>
        <authorList>
            <person name="Yadav S."/>
            <person name="Villanueva L."/>
            <person name="Damste J.S.S."/>
        </authorList>
    </citation>
    <scope>NUCLEOTIDE SEQUENCE [LARGE SCALE GENOMIC DNA]</scope>
    <source>
        <strain evidence="11 12">M1P</strain>
    </source>
</reference>
<feature type="domain" description="4Fe-4S ferredoxin-type" evidence="10">
    <location>
        <begin position="28"/>
        <end position="55"/>
    </location>
</feature>
<dbReference type="PANTHER" id="PTHR24960">
    <property type="entry name" value="PHOTOSYSTEM I IRON-SULFUR CENTER-RELATED"/>
    <property type="match status" value="1"/>
</dbReference>
<dbReference type="Pfam" id="PF14697">
    <property type="entry name" value="Fer4_21"/>
    <property type="match status" value="1"/>
</dbReference>
<dbReference type="SUPFAM" id="SSF54862">
    <property type="entry name" value="4Fe-4S ferredoxins"/>
    <property type="match status" value="1"/>
</dbReference>
<dbReference type="InterPro" id="IPR050157">
    <property type="entry name" value="PSI_iron-sulfur_center"/>
</dbReference>
<dbReference type="RefSeq" id="WP_125032035.1">
    <property type="nucleotide sequence ID" value="NZ_JAPXVP010000022.1"/>
</dbReference>
<keyword evidence="4 9" id="KW-0004">4Fe-4S</keyword>
<protein>
    <recommendedName>
        <fullName evidence="9">Ferredoxin</fullName>
    </recommendedName>
</protein>
<evidence type="ECO:0000256" key="1">
    <source>
        <dbReference type="ARBA" id="ARBA00001966"/>
    </source>
</evidence>
<comment type="cofactor">
    <cofactor evidence="1 9">
        <name>[4Fe-4S] cluster</name>
        <dbReference type="ChEBI" id="CHEBI:49883"/>
    </cofactor>
</comment>
<keyword evidence="3 9" id="KW-0813">Transport</keyword>
<dbReference type="InterPro" id="IPR017900">
    <property type="entry name" value="4Fe4S_Fe_S_CS"/>
</dbReference>
<dbReference type="OrthoDB" id="9803397at2"/>
<dbReference type="Gene3D" id="3.30.70.20">
    <property type="match status" value="1"/>
</dbReference>
<dbReference type="PROSITE" id="PS51379">
    <property type="entry name" value="4FE4S_FER_2"/>
    <property type="match status" value="2"/>
</dbReference>
<evidence type="ECO:0000256" key="7">
    <source>
        <dbReference type="ARBA" id="ARBA00023004"/>
    </source>
</evidence>
<accession>A0A425XWW6</accession>